<evidence type="ECO:0000259" key="3">
    <source>
        <dbReference type="PROSITE" id="PS50164"/>
    </source>
</evidence>
<keyword evidence="5" id="KW-1185">Reference proteome</keyword>
<dbReference type="PROSITE" id="PS50164">
    <property type="entry name" value="GIY_YIG"/>
    <property type="match status" value="1"/>
</dbReference>
<dbReference type="InterPro" id="IPR000305">
    <property type="entry name" value="GIY-YIG_endonuc"/>
</dbReference>
<sequence>MKQSAVYLLCSKPNGTLYIGVTSNLVQRIWQHREGVVEGFTRRYGVKTLVWYEQHETMQSAISREKALKKWNRSWKLRLVAERNPQWLDLWPEITGQESGFSSTPSFREASGAPLSRNDSGGSSFPSAFIENPRSPMDSRLRGNDGIIEVDEQ</sequence>
<feature type="domain" description="GIY-YIG" evidence="3">
    <location>
        <begin position="2"/>
        <end position="78"/>
    </location>
</feature>
<protein>
    <submittedName>
        <fullName evidence="4">GIY-YIG nuclease family protein</fullName>
    </submittedName>
</protein>
<dbReference type="InterPro" id="IPR050190">
    <property type="entry name" value="UPF0213_domain"/>
</dbReference>
<evidence type="ECO:0000313" key="4">
    <source>
        <dbReference type="EMBL" id="MCK0538085.1"/>
    </source>
</evidence>
<comment type="caution">
    <text evidence="4">The sequence shown here is derived from an EMBL/GenBank/DDBJ whole genome shotgun (WGS) entry which is preliminary data.</text>
</comment>
<dbReference type="Gene3D" id="3.40.1440.10">
    <property type="entry name" value="GIY-YIG endonuclease"/>
    <property type="match status" value="1"/>
</dbReference>
<gene>
    <name evidence="4" type="ORF">MU846_10225</name>
</gene>
<dbReference type="SMART" id="SM00465">
    <property type="entry name" value="GIYc"/>
    <property type="match status" value="1"/>
</dbReference>
<reference evidence="4" key="1">
    <citation type="submission" date="2022-04" db="EMBL/GenBank/DDBJ databases">
        <title>Alcanivorax sp. CY1518 draft genome sequence.</title>
        <authorList>
            <person name="Zhao G."/>
            <person name="An M."/>
        </authorList>
    </citation>
    <scope>NUCLEOTIDE SEQUENCE</scope>
    <source>
        <strain evidence="4">CY1518</strain>
    </source>
</reference>
<feature type="compositionally biased region" description="Polar residues" evidence="2">
    <location>
        <begin position="117"/>
        <end position="126"/>
    </location>
</feature>
<dbReference type="SUPFAM" id="SSF82771">
    <property type="entry name" value="GIY-YIG endonuclease"/>
    <property type="match status" value="1"/>
</dbReference>
<accession>A0ABT0E8B7</accession>
<dbReference type="Proteomes" id="UP001165524">
    <property type="component" value="Unassembled WGS sequence"/>
</dbReference>
<name>A0ABT0E8B7_9GAMM</name>
<evidence type="ECO:0000256" key="2">
    <source>
        <dbReference type="SAM" id="MobiDB-lite"/>
    </source>
</evidence>
<dbReference type="Pfam" id="PF01541">
    <property type="entry name" value="GIY-YIG"/>
    <property type="match status" value="1"/>
</dbReference>
<dbReference type="InterPro" id="IPR035901">
    <property type="entry name" value="GIY-YIG_endonuc_sf"/>
</dbReference>
<organism evidence="4 5">
    <name type="scientific">Alcanivorax quisquiliarum</name>
    <dbReference type="NCBI Taxonomy" id="2933565"/>
    <lineage>
        <taxon>Bacteria</taxon>
        <taxon>Pseudomonadati</taxon>
        <taxon>Pseudomonadota</taxon>
        <taxon>Gammaproteobacteria</taxon>
        <taxon>Oceanospirillales</taxon>
        <taxon>Alcanivoracaceae</taxon>
        <taxon>Alcanivorax</taxon>
    </lineage>
</organism>
<dbReference type="PANTHER" id="PTHR34477">
    <property type="entry name" value="UPF0213 PROTEIN YHBQ"/>
    <property type="match status" value="1"/>
</dbReference>
<comment type="similarity">
    <text evidence="1">Belongs to the UPF0213 family.</text>
</comment>
<evidence type="ECO:0000313" key="5">
    <source>
        <dbReference type="Proteomes" id="UP001165524"/>
    </source>
</evidence>
<dbReference type="CDD" id="cd10448">
    <property type="entry name" value="GIY-YIG_unchar_3"/>
    <property type="match status" value="1"/>
</dbReference>
<evidence type="ECO:0000256" key="1">
    <source>
        <dbReference type="ARBA" id="ARBA00007435"/>
    </source>
</evidence>
<dbReference type="RefSeq" id="WP_246952354.1">
    <property type="nucleotide sequence ID" value="NZ_JALKII010000006.1"/>
</dbReference>
<dbReference type="PANTHER" id="PTHR34477:SF5">
    <property type="entry name" value="BSL5627 PROTEIN"/>
    <property type="match status" value="1"/>
</dbReference>
<feature type="region of interest" description="Disordered" evidence="2">
    <location>
        <begin position="98"/>
        <end position="153"/>
    </location>
</feature>
<dbReference type="EMBL" id="JALKII010000006">
    <property type="protein sequence ID" value="MCK0538085.1"/>
    <property type="molecule type" value="Genomic_DNA"/>
</dbReference>
<proteinExistence type="inferred from homology"/>